<accession>A0A0G1NDI0</accession>
<dbReference type="Proteomes" id="UP000034595">
    <property type="component" value="Unassembled WGS sequence"/>
</dbReference>
<protein>
    <submittedName>
        <fullName evidence="2">Uncharacterized protein</fullName>
    </submittedName>
</protein>
<reference evidence="2 3" key="1">
    <citation type="journal article" date="2015" name="Nature">
        <title>rRNA introns, odd ribosomes, and small enigmatic genomes across a large radiation of phyla.</title>
        <authorList>
            <person name="Brown C.T."/>
            <person name="Hug L.A."/>
            <person name="Thomas B.C."/>
            <person name="Sharon I."/>
            <person name="Castelle C.J."/>
            <person name="Singh A."/>
            <person name="Wilkins M.J."/>
            <person name="Williams K.H."/>
            <person name="Banfield J.F."/>
        </authorList>
    </citation>
    <scope>NUCLEOTIDE SEQUENCE [LARGE SCALE GENOMIC DNA]</scope>
</reference>
<comment type="caution">
    <text evidence="2">The sequence shown here is derived from an EMBL/GenBank/DDBJ whole genome shotgun (WGS) entry which is preliminary data.</text>
</comment>
<gene>
    <name evidence="2" type="ORF">UW78_C0001G0022</name>
</gene>
<evidence type="ECO:0000313" key="3">
    <source>
        <dbReference type="Proteomes" id="UP000034595"/>
    </source>
</evidence>
<dbReference type="AlphaFoldDB" id="A0A0G1NDI0"/>
<name>A0A0G1NDI0_9BACT</name>
<keyword evidence="1" id="KW-0472">Membrane</keyword>
<evidence type="ECO:0000256" key="1">
    <source>
        <dbReference type="SAM" id="Phobius"/>
    </source>
</evidence>
<dbReference type="EMBL" id="LCJQ01000001">
    <property type="protein sequence ID" value="KKT82239.1"/>
    <property type="molecule type" value="Genomic_DNA"/>
</dbReference>
<keyword evidence="1" id="KW-1133">Transmembrane helix</keyword>
<evidence type="ECO:0000313" key="2">
    <source>
        <dbReference type="EMBL" id="KKT82239.1"/>
    </source>
</evidence>
<feature type="transmembrane region" description="Helical" evidence="1">
    <location>
        <begin position="20"/>
        <end position="40"/>
    </location>
</feature>
<organism evidence="2 3">
    <name type="scientific">Candidatus Azambacteria bacterium GW2011_GWA1_44_9</name>
    <dbReference type="NCBI Taxonomy" id="1618610"/>
    <lineage>
        <taxon>Bacteria</taxon>
        <taxon>Candidatus Azamiibacteriota</taxon>
    </lineage>
</organism>
<proteinExistence type="predicted"/>
<keyword evidence="1" id="KW-0812">Transmembrane</keyword>
<feature type="transmembrane region" description="Helical" evidence="1">
    <location>
        <begin position="127"/>
        <end position="148"/>
    </location>
</feature>
<sequence length="160" mass="18227">MNIKESTISHGIQDVRRYGIAVLIVLFLLNVITLGALHWVESNQLHNELAKYMETIPSPSATSTTQTIRLPEDVLSFQLRSSDRTGFYETSLGTGKDRQDYLAYADPNKHYVLMKSEKAIQEETKGFGITLLALYAGEVILLLGWWFFVRAKIREIFDID</sequence>